<evidence type="ECO:0000256" key="7">
    <source>
        <dbReference type="HAMAP-Rule" id="MF_00834"/>
    </source>
</evidence>
<keyword evidence="4 7" id="KW-0949">S-adenosyl-L-methionine</keyword>
<protein>
    <recommendedName>
        <fullName evidence="7">Adenosylmethionine-8-amino-7-oxononanoate aminotransferase</fullName>
        <ecNumber evidence="7">2.6.1.62</ecNumber>
    </recommendedName>
    <alternativeName>
        <fullName evidence="7">7,8-diamino-pelargonic acid aminotransferase</fullName>
        <shortName evidence="7">DAPA AT</shortName>
        <shortName evidence="7">DAPA aminotransferase</shortName>
    </alternativeName>
    <alternativeName>
        <fullName evidence="7">7,8-diaminononanoate synthase</fullName>
        <shortName evidence="7">DANS</shortName>
    </alternativeName>
    <alternativeName>
        <fullName evidence="7">Diaminopelargonic acid synthase</fullName>
    </alternativeName>
</protein>
<proteinExistence type="inferred from homology"/>
<feature type="binding site" evidence="7">
    <location>
        <position position="252"/>
    </location>
    <ligand>
        <name>pyridoxal 5'-phosphate</name>
        <dbReference type="ChEBI" id="CHEBI:597326"/>
    </ligand>
</feature>
<comment type="similarity">
    <text evidence="7">Belongs to the class-III pyridoxal-phosphate-dependent aminotransferase family. BioA subfamily.</text>
</comment>
<dbReference type="InterPro" id="IPR015424">
    <property type="entry name" value="PyrdxlP-dep_Trfase"/>
</dbReference>
<feature type="site" description="Participates in the substrate recognition with KAPA and in a stacking interaction with the adenine ring of SAM" evidence="7">
    <location>
        <position position="16"/>
    </location>
</feature>
<dbReference type="Gene3D" id="3.90.1150.10">
    <property type="entry name" value="Aspartate Aminotransferase, domain 1"/>
    <property type="match status" value="1"/>
</dbReference>
<dbReference type="RefSeq" id="WP_307356397.1">
    <property type="nucleotide sequence ID" value="NZ_BAAACJ010000007.1"/>
</dbReference>
<dbReference type="PANTHER" id="PTHR42684">
    <property type="entry name" value="ADENOSYLMETHIONINE-8-AMINO-7-OXONONANOATE AMINOTRANSFERASE"/>
    <property type="match status" value="1"/>
</dbReference>
<dbReference type="NCBIfam" id="NF004624">
    <property type="entry name" value="PRK05964.1"/>
    <property type="match status" value="1"/>
</dbReference>
<comment type="function">
    <text evidence="7">Catalyzes the transfer of the alpha-amino group from S-adenosyl-L-methionine (SAM) to 7-keto-8-aminopelargonic acid (KAPA) to form 7,8-diaminopelargonic acid (DAPA). It is the only aminotransferase known to utilize SAM as an amino donor.</text>
</comment>
<keyword evidence="5 7" id="KW-0093">Biotin biosynthesis</keyword>
<dbReference type="SUPFAM" id="SSF53383">
    <property type="entry name" value="PLP-dependent transferases"/>
    <property type="match status" value="1"/>
</dbReference>
<keyword evidence="7" id="KW-0963">Cytoplasm</keyword>
<comment type="caution">
    <text evidence="8">The sequence shown here is derived from an EMBL/GenBank/DDBJ whole genome shotgun (WGS) entry which is preliminary data.</text>
</comment>
<dbReference type="Gene3D" id="3.40.640.10">
    <property type="entry name" value="Type I PLP-dependent aspartate aminotransferase-like (Major domain)"/>
    <property type="match status" value="1"/>
</dbReference>
<feature type="modified residue" description="N6-(pyridoxal phosphate)lysine" evidence="7">
    <location>
        <position position="281"/>
    </location>
</feature>
<comment type="subunit">
    <text evidence="7">Homodimer.</text>
</comment>
<evidence type="ECO:0000256" key="5">
    <source>
        <dbReference type="ARBA" id="ARBA00022756"/>
    </source>
</evidence>
<evidence type="ECO:0000256" key="1">
    <source>
        <dbReference type="ARBA" id="ARBA00001933"/>
    </source>
</evidence>
<keyword evidence="9" id="KW-1185">Reference proteome</keyword>
<dbReference type="NCBIfam" id="TIGR00508">
    <property type="entry name" value="bioA"/>
    <property type="match status" value="1"/>
</dbReference>
<organism evidence="8 9">
    <name type="scientific">Hathewaya limosa</name>
    <name type="common">Clostridium limosum</name>
    <dbReference type="NCBI Taxonomy" id="1536"/>
    <lineage>
        <taxon>Bacteria</taxon>
        <taxon>Bacillati</taxon>
        <taxon>Bacillota</taxon>
        <taxon>Clostridia</taxon>
        <taxon>Eubacteriales</taxon>
        <taxon>Clostridiaceae</taxon>
        <taxon>Hathewaya</taxon>
    </lineage>
</organism>
<evidence type="ECO:0000313" key="9">
    <source>
        <dbReference type="Proteomes" id="UP001224418"/>
    </source>
</evidence>
<feature type="binding site" evidence="7">
    <location>
        <begin position="317"/>
        <end position="318"/>
    </location>
    <ligand>
        <name>pyridoxal 5'-phosphate</name>
        <dbReference type="ChEBI" id="CHEBI:597326"/>
    </ligand>
</feature>
<evidence type="ECO:0000313" key="8">
    <source>
        <dbReference type="EMBL" id="MDQ0480420.1"/>
    </source>
</evidence>
<keyword evidence="2 7" id="KW-0032">Aminotransferase</keyword>
<dbReference type="PANTHER" id="PTHR42684:SF17">
    <property type="entry name" value="ADENOSYLMETHIONINE-8-AMINO-7-OXONONANOATE AMINOTRANSFERASE"/>
    <property type="match status" value="1"/>
</dbReference>
<keyword evidence="3 7" id="KW-0808">Transferase</keyword>
<evidence type="ECO:0000256" key="3">
    <source>
        <dbReference type="ARBA" id="ARBA00022679"/>
    </source>
</evidence>
<feature type="binding site" evidence="7">
    <location>
        <begin position="113"/>
        <end position="114"/>
    </location>
    <ligand>
        <name>pyridoxal 5'-phosphate</name>
        <dbReference type="ChEBI" id="CHEBI:597326"/>
    </ligand>
</feature>
<feature type="binding site" evidence="7">
    <location>
        <position position="281"/>
    </location>
    <ligand>
        <name>substrate</name>
    </ligand>
</feature>
<dbReference type="Proteomes" id="UP001224418">
    <property type="component" value="Unassembled WGS sequence"/>
</dbReference>
<evidence type="ECO:0000256" key="2">
    <source>
        <dbReference type="ARBA" id="ARBA00022576"/>
    </source>
</evidence>
<keyword evidence="6 7" id="KW-0663">Pyridoxal phosphate</keyword>
<dbReference type="GO" id="GO:0004015">
    <property type="term" value="F:adenosylmethionine-8-amino-7-oxononanoate transaminase activity"/>
    <property type="evidence" value="ECO:0007669"/>
    <property type="project" value="UniProtKB-EC"/>
</dbReference>
<dbReference type="EC" id="2.6.1.62" evidence="7"/>
<evidence type="ECO:0000256" key="4">
    <source>
        <dbReference type="ARBA" id="ARBA00022691"/>
    </source>
</evidence>
<dbReference type="CDD" id="cd00610">
    <property type="entry name" value="OAT_like"/>
    <property type="match status" value="1"/>
</dbReference>
<feature type="binding site" evidence="7">
    <location>
        <position position="316"/>
    </location>
    <ligand>
        <name>substrate</name>
    </ligand>
</feature>
<comment type="pathway">
    <text evidence="7">Cofactor biosynthesis; biotin biosynthesis; 7,8-diaminononanoate from 8-amino-7-oxononanoate (SAM route): step 1/1.</text>
</comment>
<comment type="cofactor">
    <cofactor evidence="1 7">
        <name>pyridoxal 5'-phosphate</name>
        <dbReference type="ChEBI" id="CHEBI:597326"/>
    </cofactor>
</comment>
<feature type="binding site" evidence="7">
    <location>
        <position position="412"/>
    </location>
    <ligand>
        <name>substrate</name>
    </ligand>
</feature>
<sequence length="448" mass="51503">MNIYQQKDLKYIWHPCAQMKDYEDFPPIVIEKGSGCWLYDVEDNKYLDCISSWWTNTLGHSNKRINEAIKSQIDNIEHVIFANFSNKPAIELSEKLVEITPSRLEKVFFSDNGSSAVEIALKMSFHYHQQKGSKKKTRFIAISDAYHGETLGALSVCDIDLYNKIYKPLLLDTLRVEGPDCFRCKYKKDRESCKAECFKNMYETLEKNAEEICAVIIEPMVQGAAGMKMYSPIYLKKLREICDKYNIHLIADEIAVGFGRTGKMFACDHAEISPDLMCLSKGLSAGYMPMSIVMASRDIYNEFYGEYSEHKAFLHSHTYAGNAMACAIALENLKIFKEDNIIERNIEKGIFIKNLTKERFKDHPYVGDIRNIGMITAIELVKDKELKLGFSTDKRIGYEIYKIALKKGLILRPIGNTLYFLPPYVINNEEIEFMINTCLASINQYFNL</sequence>
<dbReference type="InterPro" id="IPR015422">
    <property type="entry name" value="PyrdxlP-dep_Trfase_small"/>
</dbReference>
<reference evidence="8 9" key="1">
    <citation type="submission" date="2023-07" db="EMBL/GenBank/DDBJ databases">
        <title>Genomic Encyclopedia of Type Strains, Phase IV (KMG-IV): sequencing the most valuable type-strain genomes for metagenomic binning, comparative biology and taxonomic classification.</title>
        <authorList>
            <person name="Goeker M."/>
        </authorList>
    </citation>
    <scope>NUCLEOTIDE SEQUENCE [LARGE SCALE GENOMIC DNA]</scope>
    <source>
        <strain evidence="8 9">DSM 1400</strain>
    </source>
</reference>
<feature type="binding site" evidence="7">
    <location>
        <position position="53"/>
    </location>
    <ligand>
        <name>substrate</name>
    </ligand>
</feature>
<comment type="subcellular location">
    <subcellularLocation>
        <location evidence="7">Cytoplasm</location>
    </subcellularLocation>
</comment>
<accession>A0ABU0JTK3</accession>
<evidence type="ECO:0000256" key="6">
    <source>
        <dbReference type="ARBA" id="ARBA00022898"/>
    </source>
</evidence>
<dbReference type="InterPro" id="IPR049704">
    <property type="entry name" value="Aminotrans_3_PPA_site"/>
</dbReference>
<dbReference type="HAMAP" id="MF_00834">
    <property type="entry name" value="BioA"/>
    <property type="match status" value="1"/>
</dbReference>
<name>A0ABU0JTK3_HATLI</name>
<gene>
    <name evidence="7" type="primary">bioA</name>
    <name evidence="8" type="ORF">QOZ93_002168</name>
</gene>
<dbReference type="InterPro" id="IPR005815">
    <property type="entry name" value="BioA"/>
</dbReference>
<comment type="catalytic activity">
    <reaction evidence="7">
        <text>(8S)-8-amino-7-oxononanoate + S-adenosyl-L-methionine = S-adenosyl-4-methylsulfanyl-2-oxobutanoate + (7R,8S)-7,8-diammoniononanoate</text>
        <dbReference type="Rhea" id="RHEA:16861"/>
        <dbReference type="ChEBI" id="CHEBI:16490"/>
        <dbReference type="ChEBI" id="CHEBI:59789"/>
        <dbReference type="ChEBI" id="CHEBI:149468"/>
        <dbReference type="ChEBI" id="CHEBI:149469"/>
        <dbReference type="EC" id="2.6.1.62"/>
    </reaction>
</comment>
<dbReference type="PIRSF" id="PIRSF000521">
    <property type="entry name" value="Transaminase_4ab_Lys_Orn"/>
    <property type="match status" value="1"/>
</dbReference>
<dbReference type="InterPro" id="IPR005814">
    <property type="entry name" value="Aminotrans_3"/>
</dbReference>
<dbReference type="Pfam" id="PF00202">
    <property type="entry name" value="Aminotran_3"/>
    <property type="match status" value="1"/>
</dbReference>
<dbReference type="InterPro" id="IPR015421">
    <property type="entry name" value="PyrdxlP-dep_Trfase_major"/>
</dbReference>
<dbReference type="EMBL" id="JAUSWN010000019">
    <property type="protein sequence ID" value="MDQ0480420.1"/>
    <property type="molecule type" value="Genomic_DNA"/>
</dbReference>
<feature type="binding site" evidence="7">
    <location>
        <position position="146"/>
    </location>
    <ligand>
        <name>substrate</name>
    </ligand>
</feature>
<dbReference type="PROSITE" id="PS00600">
    <property type="entry name" value="AA_TRANSFER_CLASS_3"/>
    <property type="match status" value="1"/>
</dbReference>